<dbReference type="Proteomes" id="UP000749559">
    <property type="component" value="Unassembled WGS sequence"/>
</dbReference>
<dbReference type="InterPro" id="IPR001841">
    <property type="entry name" value="Znf_RING"/>
</dbReference>
<comment type="caution">
    <text evidence="4">The sequence shown here is derived from an EMBL/GenBank/DDBJ whole genome shotgun (WGS) entry which is preliminary data.</text>
</comment>
<dbReference type="InterPro" id="IPR017907">
    <property type="entry name" value="Znf_RING_CS"/>
</dbReference>
<dbReference type="InterPro" id="IPR003877">
    <property type="entry name" value="SPRY_dom"/>
</dbReference>
<proteinExistence type="predicted"/>
<dbReference type="InterPro" id="IPR047153">
    <property type="entry name" value="TRIM45/56/19-like"/>
</dbReference>
<keyword evidence="3" id="KW-0862">Zinc</keyword>
<dbReference type="OrthoDB" id="25503at2759"/>
<dbReference type="SMART" id="SM00336">
    <property type="entry name" value="BBOX"/>
    <property type="match status" value="1"/>
</dbReference>
<evidence type="ECO:0000313" key="4">
    <source>
        <dbReference type="EMBL" id="CAH1792306.1"/>
    </source>
</evidence>
<dbReference type="PROSITE" id="PS00518">
    <property type="entry name" value="ZF_RING_1"/>
    <property type="match status" value="1"/>
</dbReference>
<dbReference type="Pfam" id="PF00643">
    <property type="entry name" value="zf-B_box"/>
    <property type="match status" value="1"/>
</dbReference>
<name>A0A8J1UIW0_OWEFU</name>
<dbReference type="PROSITE" id="PS50089">
    <property type="entry name" value="ZF_RING_2"/>
    <property type="match status" value="1"/>
</dbReference>
<dbReference type="SUPFAM" id="SSF57850">
    <property type="entry name" value="RING/U-box"/>
    <property type="match status" value="1"/>
</dbReference>
<keyword evidence="1" id="KW-0479">Metal-binding</keyword>
<dbReference type="Pfam" id="PF13639">
    <property type="entry name" value="zf-RING_2"/>
    <property type="match status" value="1"/>
</dbReference>
<dbReference type="Gene3D" id="3.30.40.10">
    <property type="entry name" value="Zinc/RING finger domain, C3HC4 (zinc finger)"/>
    <property type="match status" value="1"/>
</dbReference>
<evidence type="ECO:0000256" key="3">
    <source>
        <dbReference type="ARBA" id="ARBA00022833"/>
    </source>
</evidence>
<dbReference type="GO" id="GO:0061630">
    <property type="term" value="F:ubiquitin protein ligase activity"/>
    <property type="evidence" value="ECO:0007669"/>
    <property type="project" value="TreeGrafter"/>
</dbReference>
<dbReference type="PANTHER" id="PTHR25462:SF296">
    <property type="entry name" value="MEIOTIC P26, ISOFORM F"/>
    <property type="match status" value="1"/>
</dbReference>
<dbReference type="GO" id="GO:0005654">
    <property type="term" value="C:nucleoplasm"/>
    <property type="evidence" value="ECO:0007669"/>
    <property type="project" value="TreeGrafter"/>
</dbReference>
<reference evidence="4" key="1">
    <citation type="submission" date="2022-03" db="EMBL/GenBank/DDBJ databases">
        <authorList>
            <person name="Martin C."/>
        </authorList>
    </citation>
    <scope>NUCLEOTIDE SEQUENCE</scope>
</reference>
<evidence type="ECO:0000256" key="1">
    <source>
        <dbReference type="ARBA" id="ARBA00022723"/>
    </source>
</evidence>
<dbReference type="Pfam" id="PF00622">
    <property type="entry name" value="SPRY"/>
    <property type="match status" value="2"/>
</dbReference>
<dbReference type="GO" id="GO:0008270">
    <property type="term" value="F:zinc ion binding"/>
    <property type="evidence" value="ECO:0007669"/>
    <property type="project" value="UniProtKB-KW"/>
</dbReference>
<sequence>MAEASEGNISPPPALPIKTGKFITKGVASRVIVDDTGVLTYIPSLDHNPPVALLVGESSIKECPSTFFEIKILQTGKSQCCASIGLIPEGYSVGRQPGWKDPSIGFHADDGLVYRNGRGEGQQGKYRCKKGDVMGLKVTKAADNNFSVEFYKNYELAYKYKWQCKSRKILPAIGMHNAGEQVHLLNFLAHKDRKNPIPGDVNQFIIKGRSNLVEIQPDGILSYSATVPKSPVGTFIGKHSLNKEHSNFELKILEGGASRTISIGLVHSEYQFERHPGWDVGSVAYHADDGRIFRELLTGSGPPIPCQKGDVMGCGYVTTGVQYDSDGIPLCNQNIIVYFTKNACKVHECKFTYRGGGLHPTVGLHSRGEKVHLLNYYNHNEIKDDKDKAAEAVGGIPDSDSSIENPLVSCTVCLSLYNEEDHMPKLLPCHHSFCRSCLDTLLNNSIIVCPSCRKTHRIADGVDALQTNFYVTNMKELLRRDCSLEDIIEKEVKPKEVKGCTKHHNQPLSFFCVSCTAVICRDCTVLGHNMGQGHVVKEISEVKDENLMDLKNILSKTNVAFDLQSVLIERLELCIASLDTTRDSCHYQVDTKFDQCIQQMKNRKDSLKEEIDELYENKKSTVDNKIKFVKRNRDSMHKLRSKIQQAIEADNVEDIVTLASDHNILSNLDASLCSYHTENIQGLHILDTKAKELFEKSLMMFKCAIKQNTQN</sequence>
<dbReference type="InterPro" id="IPR013083">
    <property type="entry name" value="Znf_RING/FYVE/PHD"/>
</dbReference>
<accession>A0A8J1UIW0</accession>
<gene>
    <name evidence="4" type="ORF">OFUS_LOCUS17291</name>
</gene>
<dbReference type="Gene3D" id="3.30.160.60">
    <property type="entry name" value="Classic Zinc Finger"/>
    <property type="match status" value="1"/>
</dbReference>
<protein>
    <submittedName>
        <fullName evidence="4">Uncharacterized protein</fullName>
    </submittedName>
</protein>
<dbReference type="EMBL" id="CAIIXF020000008">
    <property type="protein sequence ID" value="CAH1792306.1"/>
    <property type="molecule type" value="Genomic_DNA"/>
</dbReference>
<dbReference type="PROSITE" id="PS50119">
    <property type="entry name" value="ZF_BBOX"/>
    <property type="match status" value="1"/>
</dbReference>
<dbReference type="SUPFAM" id="SSF57845">
    <property type="entry name" value="B-box zinc-binding domain"/>
    <property type="match status" value="1"/>
</dbReference>
<dbReference type="SMART" id="SM00184">
    <property type="entry name" value="RING"/>
    <property type="match status" value="1"/>
</dbReference>
<dbReference type="AlphaFoldDB" id="A0A8J1UIW0"/>
<evidence type="ECO:0000256" key="2">
    <source>
        <dbReference type="ARBA" id="ARBA00022771"/>
    </source>
</evidence>
<keyword evidence="5" id="KW-1185">Reference proteome</keyword>
<dbReference type="InterPro" id="IPR013320">
    <property type="entry name" value="ConA-like_dom_sf"/>
</dbReference>
<evidence type="ECO:0000313" key="5">
    <source>
        <dbReference type="Proteomes" id="UP000749559"/>
    </source>
</evidence>
<dbReference type="SUPFAM" id="SSF49899">
    <property type="entry name" value="Concanavalin A-like lectins/glucanases"/>
    <property type="match status" value="1"/>
</dbReference>
<dbReference type="InterPro" id="IPR043136">
    <property type="entry name" value="B30.2/SPRY_sf"/>
</dbReference>
<dbReference type="InterPro" id="IPR000315">
    <property type="entry name" value="Znf_B-box"/>
</dbReference>
<dbReference type="Gene3D" id="2.60.120.920">
    <property type="match status" value="2"/>
</dbReference>
<dbReference type="PANTHER" id="PTHR25462">
    <property type="entry name" value="BONUS, ISOFORM C-RELATED"/>
    <property type="match status" value="1"/>
</dbReference>
<organism evidence="4 5">
    <name type="scientific">Owenia fusiformis</name>
    <name type="common">Polychaete worm</name>
    <dbReference type="NCBI Taxonomy" id="6347"/>
    <lineage>
        <taxon>Eukaryota</taxon>
        <taxon>Metazoa</taxon>
        <taxon>Spiralia</taxon>
        <taxon>Lophotrochozoa</taxon>
        <taxon>Annelida</taxon>
        <taxon>Polychaeta</taxon>
        <taxon>Sedentaria</taxon>
        <taxon>Canalipalpata</taxon>
        <taxon>Sabellida</taxon>
        <taxon>Oweniida</taxon>
        <taxon>Oweniidae</taxon>
        <taxon>Owenia</taxon>
    </lineage>
</organism>
<keyword evidence="2" id="KW-0863">Zinc-finger</keyword>